<evidence type="ECO:0000313" key="1">
    <source>
        <dbReference type="EMBL" id="SVB05277.1"/>
    </source>
</evidence>
<accession>A0A382AWE4</accession>
<dbReference type="AlphaFoldDB" id="A0A382AWE4"/>
<dbReference type="EMBL" id="UINC01026934">
    <property type="protein sequence ID" value="SVB05277.1"/>
    <property type="molecule type" value="Genomic_DNA"/>
</dbReference>
<organism evidence="1">
    <name type="scientific">marine metagenome</name>
    <dbReference type="NCBI Taxonomy" id="408172"/>
    <lineage>
        <taxon>unclassified sequences</taxon>
        <taxon>metagenomes</taxon>
        <taxon>ecological metagenomes</taxon>
    </lineage>
</organism>
<gene>
    <name evidence="1" type="ORF">METZ01_LOCUS158131</name>
</gene>
<proteinExistence type="predicted"/>
<name>A0A382AWE4_9ZZZZ</name>
<sequence length="90" mass="10322">MKSSQRFVRHDPSGKSHPLNCDLAIFLGRKVVEGDGWMILWVAARDPYMAPTGGLKVTNRRRDGIKTVEWLTKTIQRQRLYMPLDIGRSP</sequence>
<reference evidence="1" key="1">
    <citation type="submission" date="2018-05" db="EMBL/GenBank/DDBJ databases">
        <authorList>
            <person name="Lanie J.A."/>
            <person name="Ng W.-L."/>
            <person name="Kazmierczak K.M."/>
            <person name="Andrzejewski T.M."/>
            <person name="Davidsen T.M."/>
            <person name="Wayne K.J."/>
            <person name="Tettelin H."/>
            <person name="Glass J.I."/>
            <person name="Rusch D."/>
            <person name="Podicherti R."/>
            <person name="Tsui H.-C.T."/>
            <person name="Winkler M.E."/>
        </authorList>
    </citation>
    <scope>NUCLEOTIDE SEQUENCE</scope>
</reference>
<protein>
    <submittedName>
        <fullName evidence="1">Uncharacterized protein</fullName>
    </submittedName>
</protein>
<feature type="non-terminal residue" evidence="1">
    <location>
        <position position="90"/>
    </location>
</feature>